<dbReference type="AlphaFoldDB" id="K3WB62"/>
<proteinExistence type="predicted"/>
<reference evidence="2" key="1">
    <citation type="journal article" date="2010" name="Genome Biol.">
        <title>Genome sequence of the necrotrophic plant pathogen Pythium ultimum reveals original pathogenicity mechanisms and effector repertoire.</title>
        <authorList>
            <person name="Levesque C.A."/>
            <person name="Brouwer H."/>
            <person name="Cano L."/>
            <person name="Hamilton J.P."/>
            <person name="Holt C."/>
            <person name="Huitema E."/>
            <person name="Raffaele S."/>
            <person name="Robideau G.P."/>
            <person name="Thines M."/>
            <person name="Win J."/>
            <person name="Zerillo M.M."/>
            <person name="Beakes G.W."/>
            <person name="Boore J.L."/>
            <person name="Busam D."/>
            <person name="Dumas B."/>
            <person name="Ferriera S."/>
            <person name="Fuerstenberg S.I."/>
            <person name="Gachon C.M."/>
            <person name="Gaulin E."/>
            <person name="Govers F."/>
            <person name="Grenville-Briggs L."/>
            <person name="Horner N."/>
            <person name="Hostetler J."/>
            <person name="Jiang R.H."/>
            <person name="Johnson J."/>
            <person name="Krajaejun T."/>
            <person name="Lin H."/>
            <person name="Meijer H.J."/>
            <person name="Moore B."/>
            <person name="Morris P."/>
            <person name="Phuntmart V."/>
            <person name="Puiu D."/>
            <person name="Shetty J."/>
            <person name="Stajich J.E."/>
            <person name="Tripathy S."/>
            <person name="Wawra S."/>
            <person name="van West P."/>
            <person name="Whitty B.R."/>
            <person name="Coutinho P.M."/>
            <person name="Henrissat B."/>
            <person name="Martin F."/>
            <person name="Thomas P.D."/>
            <person name="Tyler B.M."/>
            <person name="De Vries R.P."/>
            <person name="Kamoun S."/>
            <person name="Yandell M."/>
            <person name="Tisserat N."/>
            <person name="Buell C.R."/>
        </authorList>
    </citation>
    <scope>NUCLEOTIDE SEQUENCE</scope>
    <source>
        <strain evidence="2">DAOM:BR144</strain>
    </source>
</reference>
<evidence type="ECO:0000313" key="2">
    <source>
        <dbReference type="Proteomes" id="UP000019132"/>
    </source>
</evidence>
<name>K3WB62_GLOUD</name>
<evidence type="ECO:0000313" key="1">
    <source>
        <dbReference type="EnsemblProtists" id="PYU1_T002203"/>
    </source>
</evidence>
<dbReference type="InParanoid" id="K3WB62"/>
<dbReference type="HOGENOM" id="CLU_2054291_0_0_1"/>
<reference evidence="1" key="3">
    <citation type="submission" date="2014-11" db="UniProtKB">
        <authorList>
            <consortium name="EnsemblProtists"/>
        </authorList>
    </citation>
    <scope>IDENTIFICATION</scope>
    <source>
        <strain evidence="1">DAOM BR144</strain>
    </source>
</reference>
<reference evidence="2" key="2">
    <citation type="submission" date="2010-04" db="EMBL/GenBank/DDBJ databases">
        <authorList>
            <person name="Buell R."/>
            <person name="Hamilton J."/>
            <person name="Hostetler J."/>
        </authorList>
    </citation>
    <scope>NUCLEOTIDE SEQUENCE [LARGE SCALE GENOMIC DNA]</scope>
    <source>
        <strain evidence="2">DAOM:BR144</strain>
    </source>
</reference>
<dbReference type="VEuPathDB" id="FungiDB:PYU1_G002200"/>
<organism evidence="1 2">
    <name type="scientific">Globisporangium ultimum (strain ATCC 200006 / CBS 805.95 / DAOM BR144)</name>
    <name type="common">Pythium ultimum</name>
    <dbReference type="NCBI Taxonomy" id="431595"/>
    <lineage>
        <taxon>Eukaryota</taxon>
        <taxon>Sar</taxon>
        <taxon>Stramenopiles</taxon>
        <taxon>Oomycota</taxon>
        <taxon>Peronosporomycetes</taxon>
        <taxon>Pythiales</taxon>
        <taxon>Pythiaceae</taxon>
        <taxon>Globisporangium</taxon>
    </lineage>
</organism>
<keyword evidence="2" id="KW-1185">Reference proteome</keyword>
<dbReference type="Proteomes" id="UP000019132">
    <property type="component" value="Unassembled WGS sequence"/>
</dbReference>
<accession>K3WB62</accession>
<dbReference type="eggNOG" id="ENOG502T0G9">
    <property type="taxonomic scope" value="Eukaryota"/>
</dbReference>
<dbReference type="EnsemblProtists" id="PYU1_T002203">
    <property type="protein sequence ID" value="PYU1_T002203"/>
    <property type="gene ID" value="PYU1_G002200"/>
</dbReference>
<sequence>MGLAARTKRWFNRLRGRGKEEEVQQLQPVALAGASRKSSGRSTLCSSFATTVTNEELSGSFRRSKAVSDGVAADWKLCHSCARHFLAYASKYKNYCSIDCKSVSLYRGSFS</sequence>
<protein>
    <submittedName>
        <fullName evidence="1">Uncharacterized protein</fullName>
    </submittedName>
</protein>
<dbReference type="OMA" id="GMCTRSF"/>